<reference evidence="1 2" key="1">
    <citation type="submission" date="2023-01" db="EMBL/GenBank/DDBJ databases">
        <title>Analysis of 21 Apiospora genomes using comparative genomics revels a genus with tremendous synthesis potential of carbohydrate active enzymes and secondary metabolites.</title>
        <authorList>
            <person name="Sorensen T."/>
        </authorList>
    </citation>
    <scope>NUCLEOTIDE SEQUENCE [LARGE SCALE GENOMIC DNA]</scope>
    <source>
        <strain evidence="1 2">CBS 83171</strain>
    </source>
</reference>
<keyword evidence="2" id="KW-1185">Reference proteome</keyword>
<evidence type="ECO:0000313" key="1">
    <source>
        <dbReference type="EMBL" id="KAK8047679.1"/>
    </source>
</evidence>
<organism evidence="1 2">
    <name type="scientific">Apiospora saccharicola</name>
    <dbReference type="NCBI Taxonomy" id="335842"/>
    <lineage>
        <taxon>Eukaryota</taxon>
        <taxon>Fungi</taxon>
        <taxon>Dikarya</taxon>
        <taxon>Ascomycota</taxon>
        <taxon>Pezizomycotina</taxon>
        <taxon>Sordariomycetes</taxon>
        <taxon>Xylariomycetidae</taxon>
        <taxon>Amphisphaeriales</taxon>
        <taxon>Apiosporaceae</taxon>
        <taxon>Apiospora</taxon>
    </lineage>
</organism>
<name>A0ABR1TM36_9PEZI</name>
<evidence type="ECO:0000313" key="2">
    <source>
        <dbReference type="Proteomes" id="UP001446871"/>
    </source>
</evidence>
<dbReference type="EMBL" id="JAQQWM010000009">
    <property type="protein sequence ID" value="KAK8047679.1"/>
    <property type="molecule type" value="Genomic_DNA"/>
</dbReference>
<gene>
    <name evidence="1" type="ORF">PG996_015743</name>
</gene>
<comment type="caution">
    <text evidence="1">The sequence shown here is derived from an EMBL/GenBank/DDBJ whole genome shotgun (WGS) entry which is preliminary data.</text>
</comment>
<sequence length="84" mass="9363">MYQPLDSPGSSRYDENWVQGSDRVLPPYSSIAPSSGFRCRGIPRPHIRQFMTVVEEQRRPDYKGPYQAIDGYSMVAVPGAASGQ</sequence>
<protein>
    <submittedName>
        <fullName evidence="1">Uncharacterized protein</fullName>
    </submittedName>
</protein>
<accession>A0ABR1TM36</accession>
<dbReference type="Proteomes" id="UP001446871">
    <property type="component" value="Unassembled WGS sequence"/>
</dbReference>
<proteinExistence type="predicted"/>